<evidence type="ECO:0000256" key="3">
    <source>
        <dbReference type="ARBA" id="ARBA00023163"/>
    </source>
</evidence>
<dbReference type="GO" id="GO:0000976">
    <property type="term" value="F:transcription cis-regulatory region binding"/>
    <property type="evidence" value="ECO:0007669"/>
    <property type="project" value="TreeGrafter"/>
</dbReference>
<dbReference type="Gene3D" id="1.10.10.60">
    <property type="entry name" value="Homeodomain-like"/>
    <property type="match status" value="1"/>
</dbReference>
<dbReference type="GO" id="GO:0003700">
    <property type="term" value="F:DNA-binding transcription factor activity"/>
    <property type="evidence" value="ECO:0007669"/>
    <property type="project" value="TreeGrafter"/>
</dbReference>
<evidence type="ECO:0000256" key="4">
    <source>
        <dbReference type="PROSITE-ProRule" id="PRU00335"/>
    </source>
</evidence>
<dbReference type="PROSITE" id="PS50977">
    <property type="entry name" value="HTH_TETR_2"/>
    <property type="match status" value="1"/>
</dbReference>
<dbReference type="Pfam" id="PF00440">
    <property type="entry name" value="TetR_N"/>
    <property type="match status" value="1"/>
</dbReference>
<keyword evidence="2 4" id="KW-0238">DNA-binding</keyword>
<dbReference type="InterPro" id="IPR050109">
    <property type="entry name" value="HTH-type_TetR-like_transc_reg"/>
</dbReference>
<keyword evidence="3" id="KW-0804">Transcription</keyword>
<proteinExistence type="predicted"/>
<evidence type="ECO:0000313" key="7">
    <source>
        <dbReference type="EMBL" id="NEB96452.1"/>
    </source>
</evidence>
<evidence type="ECO:0000259" key="5">
    <source>
        <dbReference type="PROSITE" id="PS50977"/>
    </source>
</evidence>
<dbReference type="InterPro" id="IPR036271">
    <property type="entry name" value="Tet_transcr_reg_TetR-rel_C_sf"/>
</dbReference>
<dbReference type="InterPro" id="IPR001647">
    <property type="entry name" value="HTH_TetR"/>
</dbReference>
<reference evidence="6 8" key="1">
    <citation type="submission" date="2020-01" db="EMBL/GenBank/DDBJ databases">
        <title>Insect and environment-associated Actinomycetes.</title>
        <authorList>
            <person name="Currrie C."/>
            <person name="Chevrette M."/>
            <person name="Carlson C."/>
            <person name="Stubbendieck R."/>
            <person name="Wendt-Pienkowski E."/>
        </authorList>
    </citation>
    <scope>NUCLEOTIDE SEQUENCE</scope>
    <source>
        <strain evidence="6">SID505</strain>
        <strain evidence="7 8">SID7903</strain>
    </source>
</reference>
<dbReference type="Gene3D" id="1.10.357.10">
    <property type="entry name" value="Tetracycline Repressor, domain 2"/>
    <property type="match status" value="1"/>
</dbReference>
<dbReference type="Proteomes" id="UP000470951">
    <property type="component" value="Unassembled WGS sequence"/>
</dbReference>
<organism evidence="6">
    <name type="scientific">Streptomyces anulatus</name>
    <name type="common">Streptomyces chrysomallus</name>
    <dbReference type="NCBI Taxonomy" id="1892"/>
    <lineage>
        <taxon>Bacteria</taxon>
        <taxon>Bacillati</taxon>
        <taxon>Actinomycetota</taxon>
        <taxon>Actinomycetes</taxon>
        <taxon>Kitasatosporales</taxon>
        <taxon>Streptomycetaceae</taxon>
        <taxon>Streptomyces</taxon>
    </lineage>
</organism>
<dbReference type="PANTHER" id="PTHR30055:SF148">
    <property type="entry name" value="TETR-FAMILY TRANSCRIPTIONAL REGULATOR"/>
    <property type="match status" value="1"/>
</dbReference>
<dbReference type="SUPFAM" id="SSF48498">
    <property type="entry name" value="Tetracyclin repressor-like, C-terminal domain"/>
    <property type="match status" value="1"/>
</dbReference>
<name>A0A6G3SWH9_STRAQ</name>
<dbReference type="PANTHER" id="PTHR30055">
    <property type="entry name" value="HTH-TYPE TRANSCRIPTIONAL REGULATOR RUTR"/>
    <property type="match status" value="1"/>
</dbReference>
<dbReference type="Pfam" id="PF16859">
    <property type="entry name" value="TetR_C_11"/>
    <property type="match status" value="1"/>
</dbReference>
<dbReference type="InterPro" id="IPR009057">
    <property type="entry name" value="Homeodomain-like_sf"/>
</dbReference>
<gene>
    <name evidence="6" type="ORF">G3I43_24860</name>
    <name evidence="7" type="ORF">G3I58_00255</name>
</gene>
<comment type="caution">
    <text evidence="6">The sequence shown here is derived from an EMBL/GenBank/DDBJ whole genome shotgun (WGS) entry which is preliminary data.</text>
</comment>
<sequence length="190" mass="20131">MVQESGRGRPRSESARASVLHAVDDLLVEVGYAALTMKGIAERAGVSRQTVYRWWSNKAEVLYEASVIDARQELAVPLTGVPRDDLRAYLDALTGFLAHSHAGAAYRALLGEAQHDADVAALLASGDVLGESAAAVVAPLLEAGGDDLSPERATALLIGPVFFHILSGRGPESVDTKTQVEQFLRALAVD</sequence>
<evidence type="ECO:0000313" key="8">
    <source>
        <dbReference type="Proteomes" id="UP000470951"/>
    </source>
</evidence>
<feature type="DNA-binding region" description="H-T-H motif" evidence="4">
    <location>
        <begin position="36"/>
        <end position="55"/>
    </location>
</feature>
<feature type="domain" description="HTH tetR-type" evidence="5">
    <location>
        <begin position="13"/>
        <end position="73"/>
    </location>
</feature>
<dbReference type="AlphaFoldDB" id="A0A6G3SWH9"/>
<dbReference type="RefSeq" id="WP_047175220.1">
    <property type="nucleotide sequence ID" value="NZ_CBDRIV010000015.1"/>
</dbReference>
<dbReference type="PRINTS" id="PR00455">
    <property type="entry name" value="HTHTETR"/>
</dbReference>
<dbReference type="EMBL" id="JAAGMS010000001">
    <property type="protein sequence ID" value="NEB96452.1"/>
    <property type="molecule type" value="Genomic_DNA"/>
</dbReference>
<evidence type="ECO:0000313" key="6">
    <source>
        <dbReference type="EMBL" id="NEB87376.1"/>
    </source>
</evidence>
<evidence type="ECO:0000256" key="1">
    <source>
        <dbReference type="ARBA" id="ARBA00023015"/>
    </source>
</evidence>
<keyword evidence="1" id="KW-0805">Transcription regulation</keyword>
<evidence type="ECO:0000256" key="2">
    <source>
        <dbReference type="ARBA" id="ARBA00023125"/>
    </source>
</evidence>
<dbReference type="InterPro" id="IPR011075">
    <property type="entry name" value="TetR_C"/>
</dbReference>
<dbReference type="EMBL" id="JAAGMK010000709">
    <property type="protein sequence ID" value="NEB87376.1"/>
    <property type="molecule type" value="Genomic_DNA"/>
</dbReference>
<dbReference type="SUPFAM" id="SSF46689">
    <property type="entry name" value="Homeodomain-like"/>
    <property type="match status" value="1"/>
</dbReference>
<accession>A0A6G3SWH9</accession>
<protein>
    <submittedName>
        <fullName evidence="6">TetR/AcrR family transcriptional regulator</fullName>
    </submittedName>
</protein>